<dbReference type="EMBL" id="UHFP01000001">
    <property type="protein sequence ID" value="SUN67659.1"/>
    <property type="molecule type" value="Genomic_DNA"/>
</dbReference>
<protein>
    <submittedName>
        <fullName evidence="1">Uncharacterized protein</fullName>
    </submittedName>
</protein>
<evidence type="ECO:0000313" key="1">
    <source>
        <dbReference type="EMBL" id="SUN67659.1"/>
    </source>
</evidence>
<gene>
    <name evidence="1" type="ORF">NCTC13760_00306</name>
</gene>
<dbReference type="AlphaFoldDB" id="A0A380KMU3"/>
<name>A0A380KMU3_9STRE</name>
<sequence>MPIANAWVFTETKFKADEFLTNTGNMYRLVSQRPYASKKEPDEIGVTLTLSITKDNTDYGSDKKTGLKRDNNILNTFDVTILNGKEHIPIQKGEYVRLIDFIQEKSFIIGFDLILRFKDVEKINVQTK</sequence>
<dbReference type="RefSeq" id="WP_006531379.1">
    <property type="nucleotide sequence ID" value="NZ_CABKNK020000009.1"/>
</dbReference>
<dbReference type="GeneID" id="69902535"/>
<accession>A0A380KMU3</accession>
<evidence type="ECO:0000313" key="2">
    <source>
        <dbReference type="Proteomes" id="UP000255352"/>
    </source>
</evidence>
<reference evidence="1 2" key="1">
    <citation type="submission" date="2018-06" db="EMBL/GenBank/DDBJ databases">
        <authorList>
            <consortium name="Pathogen Informatics"/>
            <person name="Doyle S."/>
        </authorList>
    </citation>
    <scope>NUCLEOTIDE SEQUENCE [LARGE SCALE GENOMIC DNA]</scope>
    <source>
        <strain evidence="1 2">NCTC13760</strain>
    </source>
</reference>
<dbReference type="Proteomes" id="UP000255352">
    <property type="component" value="Unassembled WGS sequence"/>
</dbReference>
<organism evidence="1 2">
    <name type="scientific">Streptococcus infantarius</name>
    <dbReference type="NCBI Taxonomy" id="102684"/>
    <lineage>
        <taxon>Bacteria</taxon>
        <taxon>Bacillati</taxon>
        <taxon>Bacillota</taxon>
        <taxon>Bacilli</taxon>
        <taxon>Lactobacillales</taxon>
        <taxon>Streptococcaceae</taxon>
        <taxon>Streptococcus</taxon>
    </lineage>
</organism>
<proteinExistence type="predicted"/>